<dbReference type="SMART" id="SM01419">
    <property type="entry name" value="Thiol-ester_cl"/>
    <property type="match status" value="1"/>
</dbReference>
<reference evidence="8" key="1">
    <citation type="thesis" date="2020" institute="ProQuest LLC" country="789 East Eisenhower Parkway, Ann Arbor, MI, USA">
        <title>Comparative Genomics and Chromosome Evolution.</title>
        <authorList>
            <person name="Mudd A.B."/>
        </authorList>
    </citation>
    <scope>NUCLEOTIDE SEQUENCE</scope>
    <source>
        <strain evidence="8">237g6f4</strain>
        <tissue evidence="8">Blood</tissue>
    </source>
</reference>
<dbReference type="GO" id="GO:0005615">
    <property type="term" value="C:extracellular space"/>
    <property type="evidence" value="ECO:0007669"/>
    <property type="project" value="InterPro"/>
</dbReference>
<evidence type="ECO:0000313" key="8">
    <source>
        <dbReference type="EMBL" id="KAG8549883.1"/>
    </source>
</evidence>
<feature type="domain" description="Alpha-macroglobulin receptor-binding" evidence="7">
    <location>
        <begin position="560"/>
        <end position="647"/>
    </location>
</feature>
<dbReference type="Gene3D" id="2.60.40.690">
    <property type="entry name" value="Alpha-macroglobulin, receptor-binding domain"/>
    <property type="match status" value="1"/>
</dbReference>
<dbReference type="InterPro" id="IPR014756">
    <property type="entry name" value="Ig_E-set"/>
</dbReference>
<dbReference type="Pfam" id="PF07677">
    <property type="entry name" value="A2M_recep"/>
    <property type="match status" value="1"/>
</dbReference>
<keyword evidence="4" id="KW-0722">Serine protease inhibitor</keyword>
<dbReference type="InterPro" id="IPR050473">
    <property type="entry name" value="A2M/Complement_sys"/>
</dbReference>
<accession>A0AAV6ZUZ9</accession>
<dbReference type="SUPFAM" id="SSF81296">
    <property type="entry name" value="E set domains"/>
    <property type="match status" value="1"/>
</dbReference>
<evidence type="ECO:0000256" key="1">
    <source>
        <dbReference type="ARBA" id="ARBA00010952"/>
    </source>
</evidence>
<dbReference type="SMART" id="SM01361">
    <property type="entry name" value="A2M_recep"/>
    <property type="match status" value="1"/>
</dbReference>
<dbReference type="InterPro" id="IPR036595">
    <property type="entry name" value="A-macroglobulin_rcpt-bd_sf"/>
</dbReference>
<dbReference type="Proteomes" id="UP000824782">
    <property type="component" value="Unassembled WGS sequence"/>
</dbReference>
<dbReference type="InterPro" id="IPR047565">
    <property type="entry name" value="Alpha-macroglob_thiol-ester_cl"/>
</dbReference>
<evidence type="ECO:0000256" key="2">
    <source>
        <dbReference type="ARBA" id="ARBA00022690"/>
    </source>
</evidence>
<dbReference type="Gene3D" id="2.60.40.10">
    <property type="entry name" value="Immunoglobulins"/>
    <property type="match status" value="1"/>
</dbReference>
<keyword evidence="6" id="KW-0325">Glycoprotein</keyword>
<dbReference type="SUPFAM" id="SSF48239">
    <property type="entry name" value="Terpenoid cyclases/Protein prenyltransferases"/>
    <property type="match status" value="1"/>
</dbReference>
<protein>
    <recommendedName>
        <fullName evidence="7">Alpha-macroglobulin receptor-binding domain-containing protein</fullName>
    </recommendedName>
</protein>
<dbReference type="InterPro" id="IPR011626">
    <property type="entry name" value="Alpha-macroglobulin_TED"/>
</dbReference>
<dbReference type="GO" id="GO:0004867">
    <property type="term" value="F:serine-type endopeptidase inhibitor activity"/>
    <property type="evidence" value="ECO:0007669"/>
    <property type="project" value="UniProtKB-KW"/>
</dbReference>
<dbReference type="InterPro" id="IPR013783">
    <property type="entry name" value="Ig-like_fold"/>
</dbReference>
<evidence type="ECO:0000256" key="5">
    <source>
        <dbReference type="ARBA" id="ARBA00023157"/>
    </source>
</evidence>
<gene>
    <name evidence="8" type="ORF">GDO81_019356</name>
</gene>
<dbReference type="InterPro" id="IPR009048">
    <property type="entry name" value="A-macroglobulin_rcpt-bd"/>
</dbReference>
<dbReference type="EMBL" id="WNYA01000126">
    <property type="protein sequence ID" value="KAG8549883.1"/>
    <property type="molecule type" value="Genomic_DNA"/>
</dbReference>
<dbReference type="AlphaFoldDB" id="A0AAV6ZUZ9"/>
<dbReference type="Gene3D" id="1.50.10.20">
    <property type="match status" value="1"/>
</dbReference>
<evidence type="ECO:0000313" key="9">
    <source>
        <dbReference type="Proteomes" id="UP000824782"/>
    </source>
</evidence>
<keyword evidence="2" id="KW-0646">Protease inhibitor</keyword>
<dbReference type="FunFam" id="1.50.10.20:FF:000001">
    <property type="entry name" value="CD109 isoform 1"/>
    <property type="match status" value="1"/>
</dbReference>
<dbReference type="PANTHER" id="PTHR11412:SF171">
    <property type="entry name" value="PREGNANCY ZONE PROTEIN-LIKE PROTEIN"/>
    <property type="match status" value="1"/>
</dbReference>
<evidence type="ECO:0000256" key="3">
    <source>
        <dbReference type="ARBA" id="ARBA00022729"/>
    </source>
</evidence>
<dbReference type="SUPFAM" id="SSF49410">
    <property type="entry name" value="Alpha-macroglobulin receptor domain"/>
    <property type="match status" value="1"/>
</dbReference>
<dbReference type="Gene3D" id="2.60.120.1540">
    <property type="match status" value="1"/>
</dbReference>
<name>A0AAV6ZUZ9_ENGPU</name>
<evidence type="ECO:0000256" key="4">
    <source>
        <dbReference type="ARBA" id="ARBA00022900"/>
    </source>
</evidence>
<proteinExistence type="inferred from homology"/>
<evidence type="ECO:0000256" key="6">
    <source>
        <dbReference type="ARBA" id="ARBA00023180"/>
    </source>
</evidence>
<keyword evidence="9" id="KW-1185">Reference proteome</keyword>
<dbReference type="PANTHER" id="PTHR11412">
    <property type="entry name" value="MACROGLOBULIN / COMPLEMENT"/>
    <property type="match status" value="1"/>
</dbReference>
<comment type="similarity">
    <text evidence="1">Belongs to the protease inhibitor I39 (alpha-2-macroglobulin) family.</text>
</comment>
<keyword evidence="3" id="KW-0732">Signal</keyword>
<dbReference type="InterPro" id="IPR041813">
    <property type="entry name" value="A2M_TED"/>
</dbReference>
<organism evidence="8 9">
    <name type="scientific">Engystomops pustulosus</name>
    <name type="common">Tungara frog</name>
    <name type="synonym">Physalaemus pustulosus</name>
    <dbReference type="NCBI Taxonomy" id="76066"/>
    <lineage>
        <taxon>Eukaryota</taxon>
        <taxon>Metazoa</taxon>
        <taxon>Chordata</taxon>
        <taxon>Craniata</taxon>
        <taxon>Vertebrata</taxon>
        <taxon>Euteleostomi</taxon>
        <taxon>Amphibia</taxon>
        <taxon>Batrachia</taxon>
        <taxon>Anura</taxon>
        <taxon>Neobatrachia</taxon>
        <taxon>Hyloidea</taxon>
        <taxon>Leptodactylidae</taxon>
        <taxon>Leiuperinae</taxon>
        <taxon>Engystomops</taxon>
    </lineage>
</organism>
<evidence type="ECO:0000259" key="7">
    <source>
        <dbReference type="SMART" id="SM01361"/>
    </source>
</evidence>
<dbReference type="InterPro" id="IPR008930">
    <property type="entry name" value="Terpenoid_cyclase/PrenylTrfase"/>
</dbReference>
<keyword evidence="5" id="KW-1015">Disulfide bond</keyword>
<dbReference type="EMBL" id="WNYA01000126">
    <property type="protein sequence ID" value="KAG8549882.1"/>
    <property type="molecule type" value="Genomic_DNA"/>
</dbReference>
<comment type="caution">
    <text evidence="8">The sequence shown here is derived from an EMBL/GenBank/DDBJ whole genome shotgun (WGS) entry which is preliminary data.</text>
</comment>
<dbReference type="Pfam" id="PF07678">
    <property type="entry name" value="TED_complement"/>
    <property type="match status" value="1"/>
</dbReference>
<sequence length="651" mass="72067">MCHNSIHNFSCTNLLWKFIKCLKKVQISASLPSSDQFEMKNSETTTKTFCLPAGVKKTISWEVTPTVIGQMNATVIAEAIKSGEQCGEQKTSIPKRGSRDVVIHSVRVVPEGTLEEQTHNSLLISNGNPVSETVKFELPSSYVPGSEKAVISICGDIMGPSMNNIADLLAMSYGCGEQNMVLFAPNIYILKYLTMSNQLNPTVLSKGKDMLEKGHARQLKYMRPDGSFSAFGLSDLEGSTWLTAFVTKTLSQARNLTFIDEDNVKRSMDWLKTQQKPDGCFKATGRLLNNGMKGGVNDEITLTVYISISLLENGLEFNDPVVMKAQECIAAESLDSASLYKMALKSYAFTLAGDMEKRAATLEKLEEKAQKTGGLMYWTQETKPQSESYWSKPNSVNVEMTSYVLLALASSKNPTKKDLGNMGAIVRWLSKQQNAKGGFSSTQDTVVALQALSLYASKTYSKAGEMTVDVTTKKGFHHRFHVDSGNRLLLQKKQLPEVPGEYTVTVSGNGTIMMQAVQSHNVNPKAGEDAFEVSAELSCVNSDLLQISVGFRYIGKRPSTNMVIMEINMLSGFLPQTESIDKLEKHPMVKRVEKREDAVSIYIEKVTSEPQTLQLQAEQNVPVTGRKPAIISIYDYYMPEERKTISYLKDC</sequence>
<dbReference type="CDD" id="cd02897">
    <property type="entry name" value="A2M_2"/>
    <property type="match status" value="1"/>
</dbReference>